<feature type="repeat" description="WD" evidence="3">
    <location>
        <begin position="1116"/>
        <end position="1148"/>
    </location>
</feature>
<feature type="repeat" description="WD" evidence="3">
    <location>
        <begin position="1163"/>
        <end position="1204"/>
    </location>
</feature>
<evidence type="ECO:0000313" key="8">
    <source>
        <dbReference type="Proteomes" id="UP000029738"/>
    </source>
</evidence>
<proteinExistence type="predicted"/>
<protein>
    <submittedName>
        <fullName evidence="6">CHAT domain-containing protein</fullName>
    </submittedName>
    <submittedName>
        <fullName evidence="7">WD40 repeat-containing protein</fullName>
    </submittedName>
</protein>
<dbReference type="Gene3D" id="2.130.10.10">
    <property type="entry name" value="YVTN repeat-like/Quinoprotein amine dehydrogenase"/>
    <property type="match status" value="5"/>
</dbReference>
<sequence>MSKSIVINLGQGNLDRGFPRVTVQLWGADYPLPEQFIGGLPPAPDLVELCRKWQSIYQNICERKQWRSSPVDDEDDELEIDEGAVTNVSVLDFHSVCNRLQQTMNDWLQSQGILKISQQLRSALNPTDEIRVIIQTNDLLLRKLPWHRCDFFQDYPLAEIALSRPEYKRAQISSPPKVKRERVRILAILGNSFGLDLAVERQFLNNLADAEVVFLVKPSRQELNTHLWDSTGWDVLFFAGHSQTESDTGRLYINENETNNSLTVEQLEEALKAAIEKGLKLAIFNSCDGLGLSLALEKLNIPTVIVMREPVPNYVAQEFFKHFLEAFAVERRSLYLSVQQARRKLQGLEDGLPGASWLPIICQNPAVKPPTWLTLYGIPPCPYRGLFAFREEDARLFFGREKFTQDLVTAVKKKPFVAVVGSSGSGKSSVVFAGLVPCLRQNTNINWQIISFRPGNKPITALAEAFAPLSNAQPTDSDRFHSGGLQLTAQENYQLVAGVDSLTDNSSLTNENSRSLINLELELILEQDNTALYKIIETFVQQNPGTRLVLIVDQFEELYTLCPEHERQHILDLLLNACTRAPGCTLVTTLRADFYGYALSYRPLSEALQGAVLNLAPMSREELRDCIEKPAAQMQVELEKELTNQLISALEGQPGRLPLLEFTLTQLWSKQREGLLTLKAYEEIGGVEEALANHAEGVYSQLSETDRQRSQRVFMQLVQLAEGGEATRRLASRAEVKEENWDLVTHLASKRLVVTNLKGHTYCETVEIVHEALIKSWGRLEYWLEMDGEFRNWQEKLRVAIRQWESSNLDEGALLRGKPLSDAEYWQTKRWEELSVSDRNFIQSSIELREREVKQHKQRQQITIISLASGMAIASILAAFAGWQWQKAQINEIQATVKSSQALFASDNRLDALVEALRAKKKFRTIGTNIPETKAQVDLALRQAIYGANEYNRLLGHGAKVHNVTFSPNAETIATTSADMTVKLWQRDGRLLKTLTGHRGAVYGVAFSPDGYTMASTSDDRTVKLWNLDGTLLTTLPHKSEVYSVAFSPDGQTLASGSWDGSIHLWKRDGTLLLTIPGHQESVDAVAFSPDGKTIASGSWDKTVKLWKLDGTLVTTLQHNDKVLAISFSPNGQFLATASSDQTVKLWKNNGLGGFETHPHQIFKGHDSQVHGVAFSPDSQIVASVGWDKTVRLWQLDGTEIAVLKGHSGIIWGVTFSPDGQTIATASDDKTVRLWRWKNPLLTALNGHSAAVYAAKFSPDGKFIAAASEDNTVKLWRSNGNPVTTFIGHRNAVWDIAFHPSSKTIATASWDKTVKLWKLDGTLIKSLVGHRFYVNAVAFSPDGQMLASASDDKTVKLWQPNGIPIATLIGHTDEVWAVTFSPDSQTIVSASRDNTLKFWRRDGTLVRTANAGSPVTSVAFSPNGQLIATGSWDKTVKLWKPDGTLVTTLRGHNAEVFGVAFSPDSKIIASASGDKTVKLWRTIDGKELTTFKGHNATVWKVAFSPNGETIVSGDEDKRVLVWNWKRFSQQDELQVYGCEWLRDYLRTNTDLPPKDNRLCS</sequence>
<evidence type="ECO:0000259" key="5">
    <source>
        <dbReference type="Pfam" id="PF20703"/>
    </source>
</evidence>
<dbReference type="EMBL" id="JHEG04000001">
    <property type="protein sequence ID" value="KAF3884310.1"/>
    <property type="molecule type" value="Genomic_DNA"/>
</dbReference>
<dbReference type="InterPro" id="IPR027417">
    <property type="entry name" value="P-loop_NTPase"/>
</dbReference>
<dbReference type="SMART" id="SM00320">
    <property type="entry name" value="WD40"/>
    <property type="match status" value="14"/>
</dbReference>
<evidence type="ECO:0000256" key="2">
    <source>
        <dbReference type="ARBA" id="ARBA00022737"/>
    </source>
</evidence>
<dbReference type="InterPro" id="IPR020472">
    <property type="entry name" value="WD40_PAC1"/>
</dbReference>
<evidence type="ECO:0000256" key="3">
    <source>
        <dbReference type="PROSITE-ProRule" id="PRU00221"/>
    </source>
</evidence>
<keyword evidence="2" id="KW-0677">Repeat</keyword>
<feature type="repeat" description="WD" evidence="3">
    <location>
        <begin position="1286"/>
        <end position="1320"/>
    </location>
</feature>
<feature type="repeat" description="WD" evidence="3">
    <location>
        <begin position="954"/>
        <end position="986"/>
    </location>
</feature>
<dbReference type="PANTHER" id="PTHR22847:SF637">
    <property type="entry name" value="WD REPEAT DOMAIN 5B"/>
    <property type="match status" value="1"/>
</dbReference>
<feature type="repeat" description="WD" evidence="3">
    <location>
        <begin position="995"/>
        <end position="1029"/>
    </location>
</feature>
<dbReference type="InterPro" id="IPR049052">
    <property type="entry name" value="nSTAND1"/>
</dbReference>
<dbReference type="PROSITE" id="PS50294">
    <property type="entry name" value="WD_REPEATS_REGION"/>
    <property type="match status" value="14"/>
</dbReference>
<comment type="caution">
    <text evidence="7">The sequence shown here is derived from an EMBL/GenBank/DDBJ whole genome shotgun (WGS) entry which is preliminary data.</text>
</comment>
<dbReference type="CDD" id="cd00200">
    <property type="entry name" value="WD40"/>
    <property type="match status" value="2"/>
</dbReference>
<feature type="repeat" description="WD" evidence="3">
    <location>
        <begin position="1368"/>
        <end position="1399"/>
    </location>
</feature>
<feature type="repeat" description="WD" evidence="3">
    <location>
        <begin position="1491"/>
        <end position="1523"/>
    </location>
</feature>
<evidence type="ECO:0000313" key="7">
    <source>
        <dbReference type="EMBL" id="KIE13646.1"/>
    </source>
</evidence>
<dbReference type="SUPFAM" id="SSF52540">
    <property type="entry name" value="P-loop containing nucleoside triphosphate hydrolases"/>
    <property type="match status" value="1"/>
</dbReference>
<dbReference type="PANTHER" id="PTHR22847">
    <property type="entry name" value="WD40 REPEAT PROTEIN"/>
    <property type="match status" value="1"/>
</dbReference>
<dbReference type="Pfam" id="PF20703">
    <property type="entry name" value="nSTAND1"/>
    <property type="match status" value="1"/>
</dbReference>
<dbReference type="Pfam" id="PF00400">
    <property type="entry name" value="WD40"/>
    <property type="match status" value="14"/>
</dbReference>
<feature type="repeat" description="WD" evidence="3">
    <location>
        <begin position="1076"/>
        <end position="1110"/>
    </location>
</feature>
<dbReference type="Gene3D" id="3.40.50.300">
    <property type="entry name" value="P-loop containing nucleotide triphosphate hydrolases"/>
    <property type="match status" value="1"/>
</dbReference>
<evidence type="ECO:0000313" key="6">
    <source>
        <dbReference type="EMBL" id="KAF3884310.1"/>
    </source>
</evidence>
<dbReference type="PRINTS" id="PR00320">
    <property type="entry name" value="GPROTEINBRPT"/>
</dbReference>
<evidence type="ECO:0000259" key="4">
    <source>
        <dbReference type="Pfam" id="PF12770"/>
    </source>
</evidence>
<dbReference type="OrthoDB" id="500003at2"/>
<dbReference type="RefSeq" id="WP_038082008.1">
    <property type="nucleotide sequence ID" value="NZ_JHEG04000001.1"/>
</dbReference>
<dbReference type="SUPFAM" id="SSF50978">
    <property type="entry name" value="WD40 repeat-like"/>
    <property type="match status" value="2"/>
</dbReference>
<dbReference type="STRING" id="1479485.DA73_0202925"/>
<reference evidence="7" key="1">
    <citation type="journal article" date="2015" name="Genome Announc.">
        <title>Draft Genome Sequence of Tolypothrix boutellei Strain VB521301.</title>
        <authorList>
            <person name="Chandrababunaidu M.M."/>
            <person name="Singh D."/>
            <person name="Sen D."/>
            <person name="Bhan S."/>
            <person name="Das S."/>
            <person name="Gupta A."/>
            <person name="Adhikary S.P."/>
            <person name="Tripathy S."/>
        </authorList>
    </citation>
    <scope>NUCLEOTIDE SEQUENCE</scope>
    <source>
        <strain evidence="7">VB521301</strain>
    </source>
</reference>
<evidence type="ECO:0000256" key="1">
    <source>
        <dbReference type="ARBA" id="ARBA00022574"/>
    </source>
</evidence>
<name>A0A0C1NLH4_9CYAN</name>
<reference evidence="6" key="2">
    <citation type="submission" date="2019-11" db="EMBL/GenBank/DDBJ databases">
        <title>Improved Assembly of Tolypothrix boutellei genome.</title>
        <authorList>
            <person name="Sarangi A.N."/>
            <person name="Mukherjee M."/>
            <person name="Ghosh S."/>
            <person name="Singh D."/>
            <person name="Das A."/>
            <person name="Kant S."/>
            <person name="Prusty A."/>
            <person name="Tripathy S."/>
        </authorList>
    </citation>
    <scope>NUCLEOTIDE SEQUENCE</scope>
    <source>
        <strain evidence="6">VB521301</strain>
    </source>
</reference>
<feature type="repeat" description="WD" evidence="3">
    <location>
        <begin position="1449"/>
        <end position="1490"/>
    </location>
</feature>
<feature type="domain" description="Novel STAND NTPase 1" evidence="5">
    <location>
        <begin position="382"/>
        <end position="810"/>
    </location>
</feature>
<accession>A0A0C1NLH4</accession>
<dbReference type="InterPro" id="IPR015943">
    <property type="entry name" value="WD40/YVTN_repeat-like_dom_sf"/>
</dbReference>
<dbReference type="InterPro" id="IPR036322">
    <property type="entry name" value="WD40_repeat_dom_sf"/>
</dbReference>
<dbReference type="InterPro" id="IPR019775">
    <property type="entry name" value="WD40_repeat_CS"/>
</dbReference>
<keyword evidence="1 3" id="KW-0853">WD repeat</keyword>
<dbReference type="EMBL" id="JHEG02000012">
    <property type="protein sequence ID" value="KIE13646.1"/>
    <property type="molecule type" value="Genomic_DNA"/>
</dbReference>
<gene>
    <name evidence="7" type="ORF">DA73_0202925</name>
    <name evidence="6" type="ORF">DA73_0400001510</name>
</gene>
<feature type="repeat" description="WD" evidence="3">
    <location>
        <begin position="1245"/>
        <end position="1276"/>
    </location>
</feature>
<dbReference type="InterPro" id="IPR024983">
    <property type="entry name" value="CHAT_dom"/>
</dbReference>
<feature type="repeat" description="WD" evidence="3">
    <location>
        <begin position="1408"/>
        <end position="1440"/>
    </location>
</feature>
<dbReference type="InterPro" id="IPR001680">
    <property type="entry name" value="WD40_rpt"/>
</dbReference>
<feature type="repeat" description="WD" evidence="3">
    <location>
        <begin position="1204"/>
        <end position="1235"/>
    </location>
</feature>
<organism evidence="7">
    <name type="scientific">Tolypothrix bouteillei VB521301</name>
    <dbReference type="NCBI Taxonomy" id="1479485"/>
    <lineage>
        <taxon>Bacteria</taxon>
        <taxon>Bacillati</taxon>
        <taxon>Cyanobacteriota</taxon>
        <taxon>Cyanophyceae</taxon>
        <taxon>Nostocales</taxon>
        <taxon>Tolypothrichaceae</taxon>
        <taxon>Tolypothrix</taxon>
    </lineage>
</organism>
<dbReference type="PROSITE" id="PS00678">
    <property type="entry name" value="WD_REPEATS_1"/>
    <property type="match status" value="1"/>
</dbReference>
<keyword evidence="8" id="KW-1185">Reference proteome</keyword>
<feature type="domain" description="CHAT" evidence="4">
    <location>
        <begin position="170"/>
        <end position="346"/>
    </location>
</feature>
<dbReference type="Pfam" id="PF12770">
    <property type="entry name" value="CHAT"/>
    <property type="match status" value="1"/>
</dbReference>
<dbReference type="Proteomes" id="UP000029738">
    <property type="component" value="Unassembled WGS sequence"/>
</dbReference>
<feature type="repeat" description="WD" evidence="3">
    <location>
        <begin position="1035"/>
        <end position="1067"/>
    </location>
</feature>
<dbReference type="PROSITE" id="PS50082">
    <property type="entry name" value="WD_REPEATS_2"/>
    <property type="match status" value="14"/>
</dbReference>
<feature type="repeat" description="WD" evidence="3">
    <location>
        <begin position="1327"/>
        <end position="1359"/>
    </location>
</feature>